<dbReference type="Gene3D" id="3.40.50.720">
    <property type="entry name" value="NAD(P)-binding Rossmann-like Domain"/>
    <property type="match status" value="2"/>
</dbReference>
<dbReference type="EC" id="1.1.1.100" evidence="3"/>
<keyword evidence="4" id="KW-1185">Reference proteome</keyword>
<gene>
    <name evidence="3" type="ORF">KDL01_20790</name>
</gene>
<dbReference type="PANTHER" id="PTHR42760">
    <property type="entry name" value="SHORT-CHAIN DEHYDROGENASES/REDUCTASES FAMILY MEMBER"/>
    <property type="match status" value="1"/>
</dbReference>
<dbReference type="Pfam" id="PF13561">
    <property type="entry name" value="adh_short_C2"/>
    <property type="match status" value="1"/>
</dbReference>
<name>A0A941EQW9_9ACTN</name>
<dbReference type="PROSITE" id="PS00061">
    <property type="entry name" value="ADH_SHORT"/>
    <property type="match status" value="1"/>
</dbReference>
<dbReference type="GO" id="GO:0004316">
    <property type="term" value="F:3-oxoacyl-[acyl-carrier-protein] reductase (NADPH) activity"/>
    <property type="evidence" value="ECO:0007669"/>
    <property type="project" value="UniProtKB-EC"/>
</dbReference>
<dbReference type="SUPFAM" id="SSF51735">
    <property type="entry name" value="NAD(P)-binding Rossmann-fold domains"/>
    <property type="match status" value="1"/>
</dbReference>
<dbReference type="SMART" id="SM00822">
    <property type="entry name" value="PKS_KR"/>
    <property type="match status" value="1"/>
</dbReference>
<dbReference type="Proteomes" id="UP000675781">
    <property type="component" value="Unassembled WGS sequence"/>
</dbReference>
<dbReference type="PRINTS" id="PR00081">
    <property type="entry name" value="GDHRDH"/>
</dbReference>
<evidence type="ECO:0000259" key="2">
    <source>
        <dbReference type="SMART" id="SM00822"/>
    </source>
</evidence>
<dbReference type="FunFam" id="3.40.50.720:FF:000338">
    <property type="entry name" value="3-oxoacyl-ACP reductase FabG"/>
    <property type="match status" value="1"/>
</dbReference>
<dbReference type="InterPro" id="IPR020904">
    <property type="entry name" value="Sc_DH/Rdtase_CS"/>
</dbReference>
<sequence length="461" mass="47223">MADRYQKFTSGAVGGFAARRLGLPRPELLRRFRPGDRALVGPVLTAGGGRLGKELAAVLEAAGAETGPAASPGALVFDATGLTESAELARMYGFFHDRIRTLAPCGRVLILGTPPDRTGSAREAVAQKAIEGFVRSVGKELRRGATANLLQVAPDAPGAIESAVRFLLSARSAYVSGQVLALGTVPAHSAEPAASAAAASSLASTDPTWSWEKPLAGRKAVVTGAARGIGAVIARTLARDGAFVLCVDVPGQAAALTDVAAAVRGEAMELDITSATAVPALGARLRREDLGGVDLFVHNAGVTRDKTLGRMDRTQWDTVLDVNLRAVETLTAALLDPADPLLRPGGRIVCTSSINGIAGAAGQTNYAASKAGLIGLVQALAPRVADQLGGTVNAVAPGFIETRMTAAVPLFVREAGRRMNSLRQGGQPIDVAEAVAFLAAPGSGRINGQTLRVCGQSLLGA</sequence>
<protein>
    <submittedName>
        <fullName evidence="3">3-oxoacyl-ACP reductase</fullName>
        <ecNumber evidence="3">1.1.1.100</ecNumber>
    </submittedName>
</protein>
<dbReference type="RefSeq" id="WP_212530215.1">
    <property type="nucleotide sequence ID" value="NZ_JAGSOG010000106.1"/>
</dbReference>
<dbReference type="InterPro" id="IPR057326">
    <property type="entry name" value="KR_dom"/>
</dbReference>
<organism evidence="3 4">
    <name type="scientific">Actinospica durhamensis</name>
    <dbReference type="NCBI Taxonomy" id="1508375"/>
    <lineage>
        <taxon>Bacteria</taxon>
        <taxon>Bacillati</taxon>
        <taxon>Actinomycetota</taxon>
        <taxon>Actinomycetes</taxon>
        <taxon>Catenulisporales</taxon>
        <taxon>Actinospicaceae</taxon>
        <taxon>Actinospica</taxon>
    </lineage>
</organism>
<comment type="similarity">
    <text evidence="1">Belongs to the short-chain dehydrogenases/reductases (SDR) family.</text>
</comment>
<evidence type="ECO:0000256" key="1">
    <source>
        <dbReference type="ARBA" id="ARBA00006484"/>
    </source>
</evidence>
<accession>A0A941EQW9</accession>
<dbReference type="InterPro" id="IPR036291">
    <property type="entry name" value="NAD(P)-bd_dom_sf"/>
</dbReference>
<evidence type="ECO:0000313" key="4">
    <source>
        <dbReference type="Proteomes" id="UP000675781"/>
    </source>
</evidence>
<keyword evidence="3" id="KW-0560">Oxidoreductase</keyword>
<evidence type="ECO:0000313" key="3">
    <source>
        <dbReference type="EMBL" id="MBR7835726.1"/>
    </source>
</evidence>
<dbReference type="InterPro" id="IPR002347">
    <property type="entry name" value="SDR_fam"/>
</dbReference>
<proteinExistence type="inferred from homology"/>
<reference evidence="3" key="1">
    <citation type="submission" date="2021-04" db="EMBL/GenBank/DDBJ databases">
        <title>Genome based classification of Actinospica acidithermotolerans sp. nov., an actinobacterium isolated from an Indonesian hot spring.</title>
        <authorList>
            <person name="Kusuma A.B."/>
            <person name="Putra K.E."/>
            <person name="Nafisah S."/>
            <person name="Loh J."/>
            <person name="Nouioui I."/>
            <person name="Goodfellow M."/>
        </authorList>
    </citation>
    <scope>NUCLEOTIDE SEQUENCE</scope>
    <source>
        <strain evidence="3">CSCA 57</strain>
    </source>
</reference>
<dbReference type="NCBIfam" id="NF006110">
    <property type="entry name" value="PRK08261.1"/>
    <property type="match status" value="1"/>
</dbReference>
<dbReference type="EMBL" id="JAGSOG010000106">
    <property type="protein sequence ID" value="MBR7835726.1"/>
    <property type="molecule type" value="Genomic_DNA"/>
</dbReference>
<feature type="domain" description="Ketoreductase" evidence="2">
    <location>
        <begin position="218"/>
        <end position="403"/>
    </location>
</feature>
<dbReference type="PRINTS" id="PR00080">
    <property type="entry name" value="SDRFAMILY"/>
</dbReference>
<dbReference type="AlphaFoldDB" id="A0A941EQW9"/>
<comment type="caution">
    <text evidence="3">The sequence shown here is derived from an EMBL/GenBank/DDBJ whole genome shotgun (WGS) entry which is preliminary data.</text>
</comment>
<dbReference type="PANTHER" id="PTHR42760:SF78">
    <property type="entry name" value="3-OXOACYL-[ACYL-CARRIER-PROTEIN] REDUCTASE [NADH]"/>
    <property type="match status" value="1"/>
</dbReference>